<sequence length="212" mass="24237">MSAKTHKLHIYFLPMIDIARQFAKHGAKSTIITTPFNATHISKTIERDRNEHGRDISISLIKFPSREVGLPEDCENLSYTTTTEMSLNFVKALDLLQEPVEKLLLEGHADCIVAGAFFWWASDVAHKLNIPRLNFYGTGFFPSGVYENLEEHTPHEMVVSESEEFVVPGLPDVLRALRRRRFALFIGFDPNIMFRILLLTLPQFLTSKSFNK</sequence>
<keyword evidence="2" id="KW-0812">Transmembrane</keyword>
<dbReference type="Gene3D" id="3.40.50.2000">
    <property type="entry name" value="Glycogen Phosphorylase B"/>
    <property type="match status" value="1"/>
</dbReference>
<keyword evidence="2" id="KW-0472">Membrane</keyword>
<dbReference type="Proteomes" id="UP000826271">
    <property type="component" value="Unassembled WGS sequence"/>
</dbReference>
<evidence type="ECO:0000256" key="1">
    <source>
        <dbReference type="ARBA" id="ARBA00009995"/>
    </source>
</evidence>
<evidence type="ECO:0000313" key="4">
    <source>
        <dbReference type="Proteomes" id="UP000826271"/>
    </source>
</evidence>
<keyword evidence="4" id="KW-1185">Reference proteome</keyword>
<dbReference type="SUPFAM" id="SSF53756">
    <property type="entry name" value="UDP-Glycosyltransferase/glycogen phosphorylase"/>
    <property type="match status" value="1"/>
</dbReference>
<feature type="transmembrane region" description="Helical" evidence="2">
    <location>
        <begin position="182"/>
        <end position="205"/>
    </location>
</feature>
<evidence type="ECO:0000256" key="2">
    <source>
        <dbReference type="SAM" id="Phobius"/>
    </source>
</evidence>
<dbReference type="PANTHER" id="PTHR48047">
    <property type="entry name" value="GLYCOSYLTRANSFERASE"/>
    <property type="match status" value="1"/>
</dbReference>
<dbReference type="PANTHER" id="PTHR48047:SF123">
    <property type="entry name" value="GLYCOSYLTRANSFERASE"/>
    <property type="match status" value="1"/>
</dbReference>
<protein>
    <submittedName>
        <fullName evidence="3">Uncharacterized protein</fullName>
    </submittedName>
</protein>
<organism evidence="3 4">
    <name type="scientific">Buddleja alternifolia</name>
    <dbReference type="NCBI Taxonomy" id="168488"/>
    <lineage>
        <taxon>Eukaryota</taxon>
        <taxon>Viridiplantae</taxon>
        <taxon>Streptophyta</taxon>
        <taxon>Embryophyta</taxon>
        <taxon>Tracheophyta</taxon>
        <taxon>Spermatophyta</taxon>
        <taxon>Magnoliopsida</taxon>
        <taxon>eudicotyledons</taxon>
        <taxon>Gunneridae</taxon>
        <taxon>Pentapetalae</taxon>
        <taxon>asterids</taxon>
        <taxon>lamiids</taxon>
        <taxon>Lamiales</taxon>
        <taxon>Scrophulariaceae</taxon>
        <taxon>Buddlejeae</taxon>
        <taxon>Buddleja</taxon>
    </lineage>
</organism>
<dbReference type="AlphaFoldDB" id="A0AAV6WCL2"/>
<comment type="caution">
    <text evidence="3">The sequence shown here is derived from an EMBL/GenBank/DDBJ whole genome shotgun (WGS) entry which is preliminary data.</text>
</comment>
<name>A0AAV6WCL2_9LAMI</name>
<comment type="similarity">
    <text evidence="1">Belongs to the UDP-glycosyltransferase family.</text>
</comment>
<dbReference type="EMBL" id="WHWC01000015">
    <property type="protein sequence ID" value="KAG8368414.1"/>
    <property type="molecule type" value="Genomic_DNA"/>
</dbReference>
<dbReference type="GO" id="GO:0035251">
    <property type="term" value="F:UDP-glucosyltransferase activity"/>
    <property type="evidence" value="ECO:0007669"/>
    <property type="project" value="TreeGrafter"/>
</dbReference>
<keyword evidence="2" id="KW-1133">Transmembrane helix</keyword>
<proteinExistence type="inferred from homology"/>
<reference evidence="3" key="1">
    <citation type="submission" date="2019-10" db="EMBL/GenBank/DDBJ databases">
        <authorList>
            <person name="Zhang R."/>
            <person name="Pan Y."/>
            <person name="Wang J."/>
            <person name="Ma R."/>
            <person name="Yu S."/>
        </authorList>
    </citation>
    <scope>NUCLEOTIDE SEQUENCE</scope>
    <source>
        <strain evidence="3">LA-IB0</strain>
        <tissue evidence="3">Leaf</tissue>
    </source>
</reference>
<evidence type="ECO:0000313" key="3">
    <source>
        <dbReference type="EMBL" id="KAG8368414.1"/>
    </source>
</evidence>
<gene>
    <name evidence="3" type="ORF">BUALT_Bualt15G0043000</name>
</gene>
<accession>A0AAV6WCL2</accession>